<dbReference type="EMBL" id="CP144747">
    <property type="protein sequence ID" value="WVZ61989.1"/>
    <property type="molecule type" value="Genomic_DNA"/>
</dbReference>
<evidence type="ECO:0000313" key="3">
    <source>
        <dbReference type="Proteomes" id="UP001341281"/>
    </source>
</evidence>
<accession>A0AAQ3SY67</accession>
<protein>
    <submittedName>
        <fullName evidence="2">Uncharacterized protein</fullName>
    </submittedName>
</protein>
<feature type="compositionally biased region" description="Basic and acidic residues" evidence="1">
    <location>
        <begin position="15"/>
        <end position="28"/>
    </location>
</feature>
<evidence type="ECO:0000256" key="1">
    <source>
        <dbReference type="SAM" id="MobiDB-lite"/>
    </source>
</evidence>
<proteinExistence type="predicted"/>
<organism evidence="2 3">
    <name type="scientific">Paspalum notatum var. saurae</name>
    <dbReference type="NCBI Taxonomy" id="547442"/>
    <lineage>
        <taxon>Eukaryota</taxon>
        <taxon>Viridiplantae</taxon>
        <taxon>Streptophyta</taxon>
        <taxon>Embryophyta</taxon>
        <taxon>Tracheophyta</taxon>
        <taxon>Spermatophyta</taxon>
        <taxon>Magnoliopsida</taxon>
        <taxon>Liliopsida</taxon>
        <taxon>Poales</taxon>
        <taxon>Poaceae</taxon>
        <taxon>PACMAD clade</taxon>
        <taxon>Panicoideae</taxon>
        <taxon>Andropogonodae</taxon>
        <taxon>Paspaleae</taxon>
        <taxon>Paspalinae</taxon>
        <taxon>Paspalum</taxon>
    </lineage>
</organism>
<dbReference type="AlphaFoldDB" id="A0AAQ3SY67"/>
<evidence type="ECO:0000313" key="2">
    <source>
        <dbReference type="EMBL" id="WVZ61989.1"/>
    </source>
</evidence>
<dbReference type="Proteomes" id="UP001341281">
    <property type="component" value="Chromosome 03"/>
</dbReference>
<keyword evidence="3" id="KW-1185">Reference proteome</keyword>
<feature type="region of interest" description="Disordered" evidence="1">
    <location>
        <begin position="1"/>
        <end position="28"/>
    </location>
</feature>
<name>A0AAQ3SY67_PASNO</name>
<sequence>MWRRRPGRSQQRSSASKEKPELGITSDDIKPHKALNEMSKIAVLMNELAVGAPLSPANAQPRSSSITRHRKIQQLNYVAVGHV</sequence>
<gene>
    <name evidence="2" type="ORF">U9M48_011791</name>
</gene>
<reference evidence="2 3" key="1">
    <citation type="submission" date="2024-02" db="EMBL/GenBank/DDBJ databases">
        <title>High-quality chromosome-scale genome assembly of Pensacola bahiagrass (Paspalum notatum Flugge var. saurae).</title>
        <authorList>
            <person name="Vega J.M."/>
            <person name="Podio M."/>
            <person name="Orjuela J."/>
            <person name="Siena L.A."/>
            <person name="Pessino S.C."/>
            <person name="Combes M.C."/>
            <person name="Mariac C."/>
            <person name="Albertini E."/>
            <person name="Pupilli F."/>
            <person name="Ortiz J.P.A."/>
            <person name="Leblanc O."/>
        </authorList>
    </citation>
    <scope>NUCLEOTIDE SEQUENCE [LARGE SCALE GENOMIC DNA]</scope>
    <source>
        <strain evidence="2">R1</strain>
        <tissue evidence="2">Leaf</tissue>
    </source>
</reference>